<dbReference type="Proteomes" id="UP000316621">
    <property type="component" value="Chromosome 9"/>
</dbReference>
<proteinExistence type="predicted"/>
<evidence type="ECO:0000313" key="2">
    <source>
        <dbReference type="Proteomes" id="UP000316621"/>
    </source>
</evidence>
<keyword evidence="2" id="KW-1185">Reference proteome</keyword>
<name>A0A4Y7KUH8_PAPSO</name>
<organism evidence="1 2">
    <name type="scientific">Papaver somniferum</name>
    <name type="common">Opium poppy</name>
    <dbReference type="NCBI Taxonomy" id="3469"/>
    <lineage>
        <taxon>Eukaryota</taxon>
        <taxon>Viridiplantae</taxon>
        <taxon>Streptophyta</taxon>
        <taxon>Embryophyta</taxon>
        <taxon>Tracheophyta</taxon>
        <taxon>Spermatophyta</taxon>
        <taxon>Magnoliopsida</taxon>
        <taxon>Ranunculales</taxon>
        <taxon>Papaveraceae</taxon>
        <taxon>Papaveroideae</taxon>
        <taxon>Papaver</taxon>
    </lineage>
</organism>
<accession>A0A4Y7KUH8</accession>
<dbReference type="AlphaFoldDB" id="A0A4Y7KUH8"/>
<gene>
    <name evidence="1" type="ORF">C5167_000645</name>
</gene>
<sequence>MKINIQPSTGNEESLVKRDYTANYTIIFDAICGCDGTVTKMGSCSSLEKDQWVVSFYLKYTRVTFICTTSFEMRLRQWCLLSNRAQFSSSILVLKDDLEGSVFVMNLHEEDHLGYGQALSGYAPGDDSNSRYSCSCEWIVLCTVVVRRPGYIWTIVHR</sequence>
<protein>
    <submittedName>
        <fullName evidence="1">Uncharacterized protein</fullName>
    </submittedName>
</protein>
<dbReference type="Gramene" id="RZC76516">
    <property type="protein sequence ID" value="RZC76516"/>
    <property type="gene ID" value="C5167_000645"/>
</dbReference>
<dbReference type="EMBL" id="CM010723">
    <property type="protein sequence ID" value="RZC76516.1"/>
    <property type="molecule type" value="Genomic_DNA"/>
</dbReference>
<reference evidence="1 2" key="1">
    <citation type="journal article" date="2018" name="Science">
        <title>The opium poppy genome and morphinan production.</title>
        <authorList>
            <person name="Guo L."/>
            <person name="Winzer T."/>
            <person name="Yang X."/>
            <person name="Li Y."/>
            <person name="Ning Z."/>
            <person name="He Z."/>
            <person name="Teodor R."/>
            <person name="Lu Y."/>
            <person name="Bowser T.A."/>
            <person name="Graham I.A."/>
            <person name="Ye K."/>
        </authorList>
    </citation>
    <scope>NUCLEOTIDE SEQUENCE [LARGE SCALE GENOMIC DNA]</scope>
    <source>
        <strain evidence="2">cv. HN1</strain>
        <tissue evidence="1">Leaves</tissue>
    </source>
</reference>
<evidence type="ECO:0000313" key="1">
    <source>
        <dbReference type="EMBL" id="RZC76516.1"/>
    </source>
</evidence>